<dbReference type="KEGG" id="fgi:OP10G_1742"/>
<accession>A0A068NQV5</accession>
<dbReference type="GO" id="GO:0046872">
    <property type="term" value="F:metal ion binding"/>
    <property type="evidence" value="ECO:0007669"/>
    <property type="project" value="UniProtKB-UniRule"/>
</dbReference>
<evidence type="ECO:0000256" key="1">
    <source>
        <dbReference type="ARBA" id="ARBA00022485"/>
    </source>
</evidence>
<protein>
    <recommendedName>
        <fullName evidence="6">Glycolate oxidase iron-sulfur subunit</fullName>
        <ecNumber evidence="6">1.1.99.14</ecNumber>
    </recommendedName>
</protein>
<evidence type="ECO:0000313" key="10">
    <source>
        <dbReference type="Proteomes" id="UP000027982"/>
    </source>
</evidence>
<keyword evidence="4 6" id="KW-0408">Iron</keyword>
<dbReference type="RefSeq" id="WP_025226297.1">
    <property type="nucleotide sequence ID" value="NZ_CP007139.1"/>
</dbReference>
<keyword evidence="6" id="KW-0249">Electron transport</keyword>
<dbReference type="STRING" id="661478.OP10G_1742"/>
<comment type="cofactor">
    <cofactor evidence="6">
        <name>[4Fe-4S] cluster</name>
        <dbReference type="ChEBI" id="CHEBI:49883"/>
    </cofactor>
    <text evidence="6">Binds 2 [4Fe-4S] clusters.</text>
</comment>
<organism evidence="9 10">
    <name type="scientific">Fimbriimonas ginsengisoli Gsoil 348</name>
    <dbReference type="NCBI Taxonomy" id="661478"/>
    <lineage>
        <taxon>Bacteria</taxon>
        <taxon>Bacillati</taxon>
        <taxon>Armatimonadota</taxon>
        <taxon>Fimbriimonadia</taxon>
        <taxon>Fimbriimonadales</taxon>
        <taxon>Fimbriimonadaceae</taxon>
        <taxon>Fimbriimonas</taxon>
    </lineage>
</organism>
<dbReference type="InterPro" id="IPR017900">
    <property type="entry name" value="4Fe4S_Fe_S_CS"/>
</dbReference>
<evidence type="ECO:0000313" key="9">
    <source>
        <dbReference type="EMBL" id="AIE85110.1"/>
    </source>
</evidence>
<comment type="catalytic activity">
    <reaction evidence="6">
        <text>(R)-lactate + A = pyruvate + AH2</text>
        <dbReference type="Rhea" id="RHEA:15089"/>
        <dbReference type="ChEBI" id="CHEBI:13193"/>
        <dbReference type="ChEBI" id="CHEBI:15361"/>
        <dbReference type="ChEBI" id="CHEBI:16004"/>
        <dbReference type="ChEBI" id="CHEBI:17499"/>
    </reaction>
</comment>
<evidence type="ECO:0000256" key="7">
    <source>
        <dbReference type="SAM" id="MobiDB-lite"/>
    </source>
</evidence>
<dbReference type="Pfam" id="PF13183">
    <property type="entry name" value="Fer4_8"/>
    <property type="match status" value="1"/>
</dbReference>
<dbReference type="EMBL" id="CP007139">
    <property type="protein sequence ID" value="AIE85110.1"/>
    <property type="molecule type" value="Genomic_DNA"/>
</dbReference>
<dbReference type="InterPro" id="IPR012257">
    <property type="entry name" value="Glc_ox_4Fe-4S"/>
</dbReference>
<keyword evidence="10" id="KW-1185">Reference proteome</keyword>
<reference evidence="9 10" key="1">
    <citation type="journal article" date="2014" name="PLoS ONE">
        <title>The first complete genome sequence of the class fimbriimonadia in the phylum armatimonadetes.</title>
        <authorList>
            <person name="Hu Z.Y."/>
            <person name="Wang Y.Z."/>
            <person name="Im W.T."/>
            <person name="Wang S.Y."/>
            <person name="Zhao G.P."/>
            <person name="Zheng H.J."/>
            <person name="Quan Z.X."/>
        </authorList>
    </citation>
    <scope>NUCLEOTIDE SEQUENCE [LARGE SCALE GENOMIC DNA]</scope>
    <source>
        <strain evidence="9">Gsoil 348</strain>
    </source>
</reference>
<evidence type="ECO:0000256" key="5">
    <source>
        <dbReference type="ARBA" id="ARBA00023014"/>
    </source>
</evidence>
<keyword evidence="2 6" id="KW-0479">Metal-binding</keyword>
<dbReference type="HOGENOM" id="CLU_023081_0_1_0"/>
<evidence type="ECO:0000259" key="8">
    <source>
        <dbReference type="PROSITE" id="PS51379"/>
    </source>
</evidence>
<evidence type="ECO:0000256" key="4">
    <source>
        <dbReference type="ARBA" id="ARBA00023004"/>
    </source>
</evidence>
<keyword evidence="6" id="KW-0813">Transport</keyword>
<keyword evidence="1 6" id="KW-0004">4Fe-4S</keyword>
<dbReference type="PANTHER" id="PTHR32479:SF17">
    <property type="entry name" value="GLYCOLATE OXIDASE IRON-SULFUR SUBUNIT"/>
    <property type="match status" value="1"/>
</dbReference>
<dbReference type="Pfam" id="PF02754">
    <property type="entry name" value="CCG"/>
    <property type="match status" value="2"/>
</dbReference>
<keyword evidence="3" id="KW-0677">Repeat</keyword>
<dbReference type="Proteomes" id="UP000027982">
    <property type="component" value="Chromosome"/>
</dbReference>
<name>A0A068NQV5_FIMGI</name>
<dbReference type="InterPro" id="IPR004017">
    <property type="entry name" value="Cys_rich_dom"/>
</dbReference>
<dbReference type="InterPro" id="IPR009051">
    <property type="entry name" value="Helical_ferredxn"/>
</dbReference>
<keyword evidence="5 6" id="KW-0411">Iron-sulfur</keyword>
<dbReference type="Gene3D" id="1.10.1060.10">
    <property type="entry name" value="Alpha-helical ferredoxin"/>
    <property type="match status" value="1"/>
</dbReference>
<dbReference type="PIRSF" id="PIRSF000139">
    <property type="entry name" value="Glc_ox_4Fe-4S"/>
    <property type="match status" value="1"/>
</dbReference>
<dbReference type="GO" id="GO:0051539">
    <property type="term" value="F:4 iron, 4 sulfur cluster binding"/>
    <property type="evidence" value="ECO:0007669"/>
    <property type="project" value="UniProtKB-UniRule"/>
</dbReference>
<dbReference type="PROSITE" id="PS00198">
    <property type="entry name" value="4FE4S_FER_1"/>
    <property type="match status" value="1"/>
</dbReference>
<gene>
    <name evidence="9" type="ORF">OP10G_1742</name>
</gene>
<proteinExistence type="predicted"/>
<dbReference type="PROSITE" id="PS51379">
    <property type="entry name" value="4FE4S_FER_2"/>
    <property type="match status" value="2"/>
</dbReference>
<evidence type="ECO:0000256" key="2">
    <source>
        <dbReference type="ARBA" id="ARBA00022723"/>
    </source>
</evidence>
<dbReference type="AlphaFoldDB" id="A0A068NQV5"/>
<feature type="domain" description="4Fe-4S ferredoxin-type" evidence="8">
    <location>
        <begin position="53"/>
        <end position="76"/>
    </location>
</feature>
<dbReference type="InterPro" id="IPR017896">
    <property type="entry name" value="4Fe4S_Fe-S-bd"/>
</dbReference>
<comment type="catalytic activity">
    <reaction evidence="6">
        <text>glycolate + A = glyoxylate + AH2</text>
        <dbReference type="Rhea" id="RHEA:21264"/>
        <dbReference type="ChEBI" id="CHEBI:13193"/>
        <dbReference type="ChEBI" id="CHEBI:17499"/>
        <dbReference type="ChEBI" id="CHEBI:29805"/>
        <dbReference type="ChEBI" id="CHEBI:36655"/>
        <dbReference type="EC" id="1.1.99.14"/>
    </reaction>
</comment>
<dbReference type="PANTHER" id="PTHR32479">
    <property type="entry name" value="GLYCOLATE OXIDASE IRON-SULFUR SUBUNIT"/>
    <property type="match status" value="1"/>
</dbReference>
<evidence type="ECO:0000256" key="3">
    <source>
        <dbReference type="ARBA" id="ARBA00022737"/>
    </source>
</evidence>
<dbReference type="GO" id="GO:0019154">
    <property type="term" value="F:glycolate dehydrogenase activity"/>
    <property type="evidence" value="ECO:0007669"/>
    <property type="project" value="UniProtKB-EC"/>
</dbReference>
<evidence type="ECO:0000256" key="6">
    <source>
        <dbReference type="PIRNR" id="PIRNR000139"/>
    </source>
</evidence>
<dbReference type="eggNOG" id="COG0247">
    <property type="taxonomic scope" value="Bacteria"/>
</dbReference>
<feature type="region of interest" description="Disordered" evidence="7">
    <location>
        <begin position="136"/>
        <end position="157"/>
    </location>
</feature>
<sequence>MHDLSELTTHCIRCGFCLESCPTFVVTGNEVESPRGRIYLVRSALEGKLRWQEDVREHLDLCLGCRNCETACPSGVEYGAILELARDLIEQEKPELSKKALLASTSSPTILKTQLALGHLLPGRRIPGPIGRWFSGGEAPEADRPAPQATADFPPLDEGALPPVRGEVYLLEGCAMRVLFPRVHQATRRLLRRIGFVVREVEQGCCGSFHAHNGYLDKAREYAAELMKSMPDDLPVVVDSAGCGSTMKEYGFVREGDPAAGAFAARVKDASEFLFANGLLEALAKAPGVHERVTYHDACHLSHSQQITAAPRQLVQAIPGIEYIELPEAEMCCGSAGIYNVTQPQMARTLVERKYDNIASTGARIVAMGNPGCHAWIAQAAREHGESIGVLHTAELLEAAFVGLNAFGI</sequence>
<dbReference type="EC" id="1.1.99.14" evidence="6"/>
<dbReference type="SUPFAM" id="SSF46548">
    <property type="entry name" value="alpha-helical ferredoxin"/>
    <property type="match status" value="1"/>
</dbReference>
<feature type="domain" description="4Fe-4S ferredoxin-type" evidence="8">
    <location>
        <begin position="2"/>
        <end position="31"/>
    </location>
</feature>
<comment type="function">
    <text evidence="6">Component of a complex that catalyzes the oxidation of glycolate to glyoxylate.</text>
</comment>
<dbReference type="OrthoDB" id="9770306at2"/>